<comment type="function">
    <text evidence="9">Converts cobyric acid to cobinamide by the addition of aminopropanol on the F carboxylic group.</text>
</comment>
<evidence type="ECO:0000256" key="1">
    <source>
        <dbReference type="ARBA" id="ARBA00004651"/>
    </source>
</evidence>
<evidence type="ECO:0000256" key="7">
    <source>
        <dbReference type="ARBA" id="ARBA00022989"/>
    </source>
</evidence>
<comment type="pathway">
    <text evidence="2 9">Cofactor biosynthesis; adenosylcobalamin biosynthesis.</text>
</comment>
<keyword evidence="4 9" id="KW-1003">Cell membrane</keyword>
<evidence type="ECO:0000256" key="6">
    <source>
        <dbReference type="ARBA" id="ARBA00022692"/>
    </source>
</evidence>
<comment type="caution">
    <text evidence="10">The sequence shown here is derived from an EMBL/GenBank/DDBJ whole genome shotgun (WGS) entry which is preliminary data.</text>
</comment>
<dbReference type="InterPro" id="IPR004485">
    <property type="entry name" value="Cobalamin_biosynth_CobD/CbiB"/>
</dbReference>
<evidence type="ECO:0000313" key="11">
    <source>
        <dbReference type="Proteomes" id="UP001055117"/>
    </source>
</evidence>
<keyword evidence="5 9" id="KW-0169">Cobalamin biosynthesis</keyword>
<dbReference type="PANTHER" id="PTHR34308">
    <property type="entry name" value="COBALAMIN BIOSYNTHESIS PROTEIN CBIB"/>
    <property type="match status" value="1"/>
</dbReference>
<comment type="similarity">
    <text evidence="3 9">Belongs to the CobD/CbiB family.</text>
</comment>
<dbReference type="Proteomes" id="UP001055117">
    <property type="component" value="Unassembled WGS sequence"/>
</dbReference>
<name>A0ABQ4QD92_9HYPH</name>
<accession>A0ABQ4QD92</accession>
<sequence length="344" mass="35485">MGDRLPLGHTEIPDAMSSALAHPPDTLAILALALAIEAAFGYPDALYRALGHPVTWIGRLIAALDRGLNRGAARARRLGGVLALLILVAVVGAVALGLTALAGLAGTLPAIALLAFASASLPAQRSLDEHVARVAEGLRAEGLVGGRRAVAMIVGRDPETLDEAAICRAAIESLSENFSDGIVAPAFWIGLGGLPGGALYKAINTADSMVGHRTPRHEAFGWASARLDDLVNLPASRLTAVLIVTAAGLHRGASPAGAWRAIRRDARRHRSPNAGWPEAAMAGALGLRLAGPRVYAGVAVEDAWMGDGRAAATAEDIARALRLYRTACALLWGLATVGALLVTL</sequence>
<dbReference type="PANTHER" id="PTHR34308:SF1">
    <property type="entry name" value="COBALAMIN BIOSYNTHESIS PROTEIN CBIB"/>
    <property type="match status" value="1"/>
</dbReference>
<keyword evidence="8 9" id="KW-0472">Membrane</keyword>
<keyword evidence="6 9" id="KW-0812">Transmembrane</keyword>
<comment type="subcellular location">
    <subcellularLocation>
        <location evidence="1 9">Cell membrane</location>
        <topology evidence="1 9">Multi-pass membrane protein</topology>
    </subcellularLocation>
</comment>
<evidence type="ECO:0000256" key="9">
    <source>
        <dbReference type="HAMAP-Rule" id="MF_00024"/>
    </source>
</evidence>
<dbReference type="EMBL" id="BPQG01000006">
    <property type="protein sequence ID" value="GJD42800.1"/>
    <property type="molecule type" value="Genomic_DNA"/>
</dbReference>
<evidence type="ECO:0000256" key="3">
    <source>
        <dbReference type="ARBA" id="ARBA00006263"/>
    </source>
</evidence>
<keyword evidence="11" id="KW-1185">Reference proteome</keyword>
<protein>
    <recommendedName>
        <fullName evidence="9">Cobalamin biosynthesis protein CobD</fullName>
    </recommendedName>
</protein>
<evidence type="ECO:0000256" key="4">
    <source>
        <dbReference type="ARBA" id="ARBA00022475"/>
    </source>
</evidence>
<reference evidence="10 11" key="1">
    <citation type="journal article" date="2021" name="Front. Microbiol.">
        <title>Comprehensive Comparative Genomics and Phenotyping of Methylobacterium Species.</title>
        <authorList>
            <person name="Alessa O."/>
            <person name="Ogura Y."/>
            <person name="Fujitani Y."/>
            <person name="Takami H."/>
            <person name="Hayashi T."/>
            <person name="Sahin N."/>
            <person name="Tani A."/>
        </authorList>
    </citation>
    <scope>NUCLEOTIDE SEQUENCE [LARGE SCALE GENOMIC DNA]</scope>
    <source>
        <strain evidence="10 11">DSM 23679</strain>
    </source>
</reference>
<feature type="transmembrane region" description="Helical" evidence="9">
    <location>
        <begin position="78"/>
        <end position="98"/>
    </location>
</feature>
<evidence type="ECO:0000256" key="5">
    <source>
        <dbReference type="ARBA" id="ARBA00022573"/>
    </source>
</evidence>
<dbReference type="Pfam" id="PF03186">
    <property type="entry name" value="CobD_Cbib"/>
    <property type="match status" value="1"/>
</dbReference>
<feature type="transmembrane region" description="Helical" evidence="9">
    <location>
        <begin position="323"/>
        <end position="342"/>
    </location>
</feature>
<evidence type="ECO:0000256" key="8">
    <source>
        <dbReference type="ARBA" id="ARBA00023136"/>
    </source>
</evidence>
<proteinExistence type="inferred from homology"/>
<comment type="caution">
    <text evidence="9">Lacks conserved residue(s) required for the propagation of feature annotation.</text>
</comment>
<evidence type="ECO:0000313" key="10">
    <source>
        <dbReference type="EMBL" id="GJD42800.1"/>
    </source>
</evidence>
<evidence type="ECO:0000256" key="2">
    <source>
        <dbReference type="ARBA" id="ARBA00004953"/>
    </source>
</evidence>
<dbReference type="HAMAP" id="MF_00024">
    <property type="entry name" value="CobD_CbiB"/>
    <property type="match status" value="1"/>
</dbReference>
<keyword evidence="7 9" id="KW-1133">Transmembrane helix</keyword>
<gene>
    <name evidence="9 10" type="primary">cobD</name>
    <name evidence="10" type="ORF">AFCDBAGC_0640</name>
</gene>
<organism evidence="10 11">
    <name type="scientific">Methylobacterium cerastii</name>
    <dbReference type="NCBI Taxonomy" id="932741"/>
    <lineage>
        <taxon>Bacteria</taxon>
        <taxon>Pseudomonadati</taxon>
        <taxon>Pseudomonadota</taxon>
        <taxon>Alphaproteobacteria</taxon>
        <taxon>Hyphomicrobiales</taxon>
        <taxon>Methylobacteriaceae</taxon>
        <taxon>Methylobacterium</taxon>
    </lineage>
</organism>
<dbReference type="NCBIfam" id="TIGR00380">
    <property type="entry name" value="cobal_cbiB"/>
    <property type="match status" value="1"/>
</dbReference>